<dbReference type="AlphaFoldDB" id="A0A2S7SX92"/>
<dbReference type="GO" id="GO:0009328">
    <property type="term" value="C:phenylalanine-tRNA ligase complex"/>
    <property type="evidence" value="ECO:0007669"/>
    <property type="project" value="TreeGrafter"/>
</dbReference>
<dbReference type="InterPro" id="IPR041616">
    <property type="entry name" value="PheRS_beta_core"/>
</dbReference>
<evidence type="ECO:0000256" key="1">
    <source>
        <dbReference type="ARBA" id="ARBA00004496"/>
    </source>
</evidence>
<feature type="binding site" evidence="15">
    <location>
        <position position="469"/>
    </location>
    <ligand>
        <name>Mg(2+)</name>
        <dbReference type="ChEBI" id="CHEBI:18420"/>
        <note>shared with alpha subunit</note>
    </ligand>
</feature>
<dbReference type="InterPro" id="IPR033714">
    <property type="entry name" value="tRNA_bind_bactPheRS"/>
</dbReference>
<name>A0A2S7SX92_9BACT</name>
<dbReference type="InterPro" id="IPR005146">
    <property type="entry name" value="B3/B4_tRNA-bd"/>
</dbReference>
<dbReference type="PROSITE" id="PS51447">
    <property type="entry name" value="FDX_ACB"/>
    <property type="match status" value="1"/>
</dbReference>
<gene>
    <name evidence="15" type="primary">pheT</name>
    <name evidence="20" type="ORF">CJD36_005320</name>
</gene>
<dbReference type="GO" id="GO:0000287">
    <property type="term" value="F:magnesium ion binding"/>
    <property type="evidence" value="ECO:0007669"/>
    <property type="project" value="UniProtKB-UniRule"/>
</dbReference>
<protein>
    <recommendedName>
        <fullName evidence="15">Phenylalanine--tRNA ligase beta subunit</fullName>
        <ecNumber evidence="15">6.1.1.20</ecNumber>
    </recommendedName>
    <alternativeName>
        <fullName evidence="15">Phenylalanyl-tRNA synthetase beta subunit</fullName>
        <shortName evidence="15">PheRS</shortName>
    </alternativeName>
</protein>
<reference evidence="20 21" key="1">
    <citation type="submission" date="2018-01" db="EMBL/GenBank/DDBJ databases">
        <title>A novel member of the phylum Bacteroidetes isolated from glacier ice.</title>
        <authorList>
            <person name="Liu Q."/>
            <person name="Xin Y.-H."/>
        </authorList>
    </citation>
    <scope>NUCLEOTIDE SEQUENCE [LARGE SCALE GENOMIC DNA]</scope>
    <source>
        <strain evidence="20 21">RB1R16</strain>
    </source>
</reference>
<dbReference type="Gene3D" id="3.30.930.10">
    <property type="entry name" value="Bira Bifunctional Protein, Domain 2"/>
    <property type="match status" value="1"/>
</dbReference>
<evidence type="ECO:0000256" key="12">
    <source>
        <dbReference type="ARBA" id="ARBA00022917"/>
    </source>
</evidence>
<dbReference type="FunFam" id="3.30.70.380:FF:000001">
    <property type="entry name" value="Phenylalanine--tRNA ligase beta subunit"/>
    <property type="match status" value="1"/>
</dbReference>
<evidence type="ECO:0000256" key="14">
    <source>
        <dbReference type="ARBA" id="ARBA00049255"/>
    </source>
</evidence>
<dbReference type="RefSeq" id="WP_105038106.1">
    <property type="nucleotide sequence ID" value="NZ_PPSL01000002.1"/>
</dbReference>
<dbReference type="InterPro" id="IPR005147">
    <property type="entry name" value="tRNA_synthase_B5-dom"/>
</dbReference>
<keyword evidence="11 16" id="KW-0694">RNA-binding</keyword>
<dbReference type="GO" id="GO:0000049">
    <property type="term" value="F:tRNA binding"/>
    <property type="evidence" value="ECO:0007669"/>
    <property type="project" value="UniProtKB-UniRule"/>
</dbReference>
<evidence type="ECO:0000313" key="21">
    <source>
        <dbReference type="Proteomes" id="UP000239872"/>
    </source>
</evidence>
<dbReference type="Pfam" id="PF01588">
    <property type="entry name" value="tRNA_bind"/>
    <property type="match status" value="1"/>
</dbReference>
<dbReference type="Gene3D" id="3.30.70.380">
    <property type="entry name" value="Ferrodoxin-fold anticodon-binding domain"/>
    <property type="match status" value="1"/>
</dbReference>
<dbReference type="FunFam" id="2.40.50.140:FF:000045">
    <property type="entry name" value="Phenylalanine--tRNA ligase beta subunit"/>
    <property type="match status" value="1"/>
</dbReference>
<proteinExistence type="inferred from homology"/>
<comment type="subcellular location">
    <subcellularLocation>
        <location evidence="1 15">Cytoplasm</location>
    </subcellularLocation>
</comment>
<accession>A0A2S7SX92</accession>
<keyword evidence="8 15" id="KW-0547">Nucleotide-binding</keyword>
<dbReference type="Gene3D" id="3.50.40.10">
    <property type="entry name" value="Phenylalanyl-trna Synthetase, Chain B, domain 3"/>
    <property type="match status" value="1"/>
</dbReference>
<keyword evidence="4 15" id="KW-0963">Cytoplasm</keyword>
<dbReference type="SUPFAM" id="SSF46955">
    <property type="entry name" value="Putative DNA-binding domain"/>
    <property type="match status" value="1"/>
</dbReference>
<dbReference type="GO" id="GO:0005524">
    <property type="term" value="F:ATP binding"/>
    <property type="evidence" value="ECO:0007669"/>
    <property type="project" value="UniProtKB-UniRule"/>
</dbReference>
<dbReference type="InterPro" id="IPR012340">
    <property type="entry name" value="NA-bd_OB-fold"/>
</dbReference>
<dbReference type="Pfam" id="PF03147">
    <property type="entry name" value="FDX-ACB"/>
    <property type="match status" value="1"/>
</dbReference>
<feature type="domain" description="B5" evidence="19">
    <location>
        <begin position="415"/>
        <end position="491"/>
    </location>
</feature>
<sequence>MTISYQWLMDYLPEAIPVNELSQILTSIGLEVEAIERSEAVRGGLAGLLIGEVLTCGKHPNADKLSVTTVNVGGETPLKIVCGAPNVAAGQKIVVATVGTTVHPTNGESFLIKKAKIRGEESEGMICAEDEIGLGESHAGIMILPADAIVGTLAKDYFNIPETDFTIHIGLTPNRSDANSHIGVARDVCAYLTHHKGGKHEVVMPAISNDTTAKGNLINVSVEAQAACPRFTGVSLKNVKVGESPEWLKLRLTAIGVRSINNIVDITNFVLHEYGQPLHAYDADKIAGSQIIVKFLADGTPFTGLDDKERKMRATDLMICDTNGPLGIGGVFGGAYSGISDATTNVFLESAYFDSRHIRITSTHFGLRTDAATHFEKGVDINNVLPALLRAAAMIVDIAGGAIAREVTDLYPTALQPVEVTITYSYIHKLSGKEYTPAAIKETLTALGFVIIAEAADGLTLQVPSNKPDVSQPADIVEEILRIDGLDNVQLTGRLNIALTKALPGDRQQKERMAELLCGMGVQEIVTNSIVNSKYYPNQENLVRMINSLSAELDVMRPSMLESGLEVIEYNCNRKSQDLSLFEFGNVYHHGGEAKYIQEQRLGIWITGNVKSAQWNQKAQKADAYYMKGMIGNMLAYSGITNTTLSYPAENSDTLETTWKWKNNILCTMTRVSAAKLKQMDVKQDVFFADIHWDTWTKAMAAHKIKYAEVPKFPAVARDLAIVLDKEITYKQVQDETEKLKIDSLQSFGLFDVFENEKLGAGKKSYALSYTFQLQDRTLTDAEIEQVMKQLIDVYTNKLNAQIRS</sequence>
<organism evidence="20 21">
    <name type="scientific">Flavipsychrobacter stenotrophus</name>
    <dbReference type="NCBI Taxonomy" id="2077091"/>
    <lineage>
        <taxon>Bacteria</taxon>
        <taxon>Pseudomonadati</taxon>
        <taxon>Bacteroidota</taxon>
        <taxon>Chitinophagia</taxon>
        <taxon>Chitinophagales</taxon>
        <taxon>Chitinophagaceae</taxon>
        <taxon>Flavipsychrobacter</taxon>
    </lineage>
</organism>
<keyword evidence="7 15" id="KW-0479">Metal-binding</keyword>
<dbReference type="GO" id="GO:0004826">
    <property type="term" value="F:phenylalanine-tRNA ligase activity"/>
    <property type="evidence" value="ECO:0007669"/>
    <property type="project" value="UniProtKB-UniRule"/>
</dbReference>
<evidence type="ECO:0000256" key="10">
    <source>
        <dbReference type="ARBA" id="ARBA00022842"/>
    </source>
</evidence>
<dbReference type="NCBIfam" id="TIGR00472">
    <property type="entry name" value="pheT_bact"/>
    <property type="match status" value="1"/>
</dbReference>
<dbReference type="SMART" id="SM00874">
    <property type="entry name" value="B5"/>
    <property type="match status" value="1"/>
</dbReference>
<dbReference type="CDD" id="cd02796">
    <property type="entry name" value="tRNA_bind_bactPheRS"/>
    <property type="match status" value="1"/>
</dbReference>
<keyword evidence="13 15" id="KW-0030">Aminoacyl-tRNA synthetase</keyword>
<dbReference type="Proteomes" id="UP000239872">
    <property type="component" value="Unassembled WGS sequence"/>
</dbReference>
<evidence type="ECO:0000256" key="3">
    <source>
        <dbReference type="ARBA" id="ARBA00011209"/>
    </source>
</evidence>
<comment type="caution">
    <text evidence="20">The sequence shown here is derived from an EMBL/GenBank/DDBJ whole genome shotgun (WGS) entry which is preliminary data.</text>
</comment>
<dbReference type="PROSITE" id="PS51483">
    <property type="entry name" value="B5"/>
    <property type="match status" value="1"/>
</dbReference>
<dbReference type="InterPro" id="IPR009061">
    <property type="entry name" value="DNA-bd_dom_put_sf"/>
</dbReference>
<dbReference type="SUPFAM" id="SSF50249">
    <property type="entry name" value="Nucleic acid-binding proteins"/>
    <property type="match status" value="1"/>
</dbReference>
<comment type="cofactor">
    <cofactor evidence="15">
        <name>Mg(2+)</name>
        <dbReference type="ChEBI" id="CHEBI:18420"/>
    </cofactor>
    <text evidence="15">Binds 2 magnesium ions per tetramer.</text>
</comment>
<dbReference type="SUPFAM" id="SSF55681">
    <property type="entry name" value="Class II aaRS and biotin synthetases"/>
    <property type="match status" value="1"/>
</dbReference>
<dbReference type="EC" id="6.1.1.20" evidence="15"/>
<evidence type="ECO:0000259" key="18">
    <source>
        <dbReference type="PROSITE" id="PS51447"/>
    </source>
</evidence>
<dbReference type="HAMAP" id="MF_00283">
    <property type="entry name" value="Phe_tRNA_synth_beta1"/>
    <property type="match status" value="1"/>
</dbReference>
<dbReference type="InterPro" id="IPR004532">
    <property type="entry name" value="Phe-tRNA-ligase_IIc_bsu_bact"/>
</dbReference>
<dbReference type="SUPFAM" id="SSF56037">
    <property type="entry name" value="PheT/TilS domain"/>
    <property type="match status" value="1"/>
</dbReference>
<evidence type="ECO:0000259" key="17">
    <source>
        <dbReference type="PROSITE" id="PS50886"/>
    </source>
</evidence>
<evidence type="ECO:0000256" key="8">
    <source>
        <dbReference type="ARBA" id="ARBA00022741"/>
    </source>
</evidence>
<evidence type="ECO:0000313" key="20">
    <source>
        <dbReference type="EMBL" id="PQJ11227.1"/>
    </source>
</evidence>
<feature type="domain" description="TRNA-binding" evidence="17">
    <location>
        <begin position="42"/>
        <end position="155"/>
    </location>
</feature>
<dbReference type="PROSITE" id="PS50886">
    <property type="entry name" value="TRBD"/>
    <property type="match status" value="1"/>
</dbReference>
<feature type="binding site" evidence="15">
    <location>
        <position position="475"/>
    </location>
    <ligand>
        <name>Mg(2+)</name>
        <dbReference type="ChEBI" id="CHEBI:18420"/>
        <note>shared with alpha subunit</note>
    </ligand>
</feature>
<evidence type="ECO:0000256" key="15">
    <source>
        <dbReference type="HAMAP-Rule" id="MF_00283"/>
    </source>
</evidence>
<evidence type="ECO:0000259" key="19">
    <source>
        <dbReference type="PROSITE" id="PS51483"/>
    </source>
</evidence>
<dbReference type="Gene3D" id="3.30.56.10">
    <property type="match status" value="2"/>
</dbReference>
<dbReference type="PANTHER" id="PTHR10947:SF0">
    <property type="entry name" value="PHENYLALANINE--TRNA LIGASE BETA SUBUNIT"/>
    <property type="match status" value="1"/>
</dbReference>
<dbReference type="Pfam" id="PF17759">
    <property type="entry name" value="tRNA_synthFbeta"/>
    <property type="match status" value="1"/>
</dbReference>
<evidence type="ECO:0000256" key="5">
    <source>
        <dbReference type="ARBA" id="ARBA00022555"/>
    </source>
</evidence>
<dbReference type="InterPro" id="IPR045864">
    <property type="entry name" value="aa-tRNA-synth_II/BPL/LPL"/>
</dbReference>
<evidence type="ECO:0000256" key="11">
    <source>
        <dbReference type="ARBA" id="ARBA00022884"/>
    </source>
</evidence>
<keyword evidence="6 15" id="KW-0436">Ligase</keyword>
<dbReference type="Pfam" id="PF03483">
    <property type="entry name" value="B3_4"/>
    <property type="match status" value="1"/>
</dbReference>
<keyword evidence="9 15" id="KW-0067">ATP-binding</keyword>
<keyword evidence="12 15" id="KW-0648">Protein biosynthesis</keyword>
<keyword evidence="5 16" id="KW-0820">tRNA-binding</keyword>
<dbReference type="EMBL" id="PPSL01000002">
    <property type="protein sequence ID" value="PQJ11227.1"/>
    <property type="molecule type" value="Genomic_DNA"/>
</dbReference>
<evidence type="ECO:0000256" key="7">
    <source>
        <dbReference type="ARBA" id="ARBA00022723"/>
    </source>
</evidence>
<evidence type="ECO:0000256" key="9">
    <source>
        <dbReference type="ARBA" id="ARBA00022840"/>
    </source>
</evidence>
<dbReference type="InterPro" id="IPR045060">
    <property type="entry name" value="Phe-tRNA-ligase_IIc_bsu"/>
</dbReference>
<comment type="subunit">
    <text evidence="3 15">Tetramer of two alpha and two beta subunits.</text>
</comment>
<dbReference type="OrthoDB" id="9805455at2"/>
<dbReference type="SMART" id="SM00873">
    <property type="entry name" value="B3_4"/>
    <property type="match status" value="1"/>
</dbReference>
<dbReference type="SUPFAM" id="SSF54991">
    <property type="entry name" value="Anticodon-binding domain of PheRS"/>
    <property type="match status" value="1"/>
</dbReference>
<dbReference type="InterPro" id="IPR005121">
    <property type="entry name" value="Fdx_antiC-bd"/>
</dbReference>
<keyword evidence="21" id="KW-1185">Reference proteome</keyword>
<dbReference type="Gene3D" id="2.40.50.140">
    <property type="entry name" value="Nucleic acid-binding proteins"/>
    <property type="match status" value="1"/>
</dbReference>
<feature type="domain" description="FDX-ACB" evidence="18">
    <location>
        <begin position="711"/>
        <end position="804"/>
    </location>
</feature>
<evidence type="ECO:0000256" key="13">
    <source>
        <dbReference type="ARBA" id="ARBA00023146"/>
    </source>
</evidence>
<dbReference type="InterPro" id="IPR036690">
    <property type="entry name" value="Fdx_antiC-bd_sf"/>
</dbReference>
<dbReference type="SMART" id="SM00896">
    <property type="entry name" value="FDX-ACB"/>
    <property type="match status" value="1"/>
</dbReference>
<dbReference type="InterPro" id="IPR020825">
    <property type="entry name" value="Phe-tRNA_synthase-like_B3/B4"/>
</dbReference>
<evidence type="ECO:0000256" key="2">
    <source>
        <dbReference type="ARBA" id="ARBA00008653"/>
    </source>
</evidence>
<evidence type="ECO:0000256" key="16">
    <source>
        <dbReference type="PROSITE-ProRule" id="PRU00209"/>
    </source>
</evidence>
<feature type="binding site" evidence="15">
    <location>
        <position position="478"/>
    </location>
    <ligand>
        <name>Mg(2+)</name>
        <dbReference type="ChEBI" id="CHEBI:18420"/>
        <note>shared with alpha subunit</note>
    </ligand>
</feature>
<evidence type="ECO:0000256" key="4">
    <source>
        <dbReference type="ARBA" id="ARBA00022490"/>
    </source>
</evidence>
<keyword evidence="10 15" id="KW-0460">Magnesium</keyword>
<dbReference type="Pfam" id="PF03484">
    <property type="entry name" value="B5"/>
    <property type="match status" value="1"/>
</dbReference>
<dbReference type="GO" id="GO:0006432">
    <property type="term" value="P:phenylalanyl-tRNA aminoacylation"/>
    <property type="evidence" value="ECO:0007669"/>
    <property type="project" value="UniProtKB-UniRule"/>
</dbReference>
<comment type="catalytic activity">
    <reaction evidence="14 15">
        <text>tRNA(Phe) + L-phenylalanine + ATP = L-phenylalanyl-tRNA(Phe) + AMP + diphosphate + H(+)</text>
        <dbReference type="Rhea" id="RHEA:19413"/>
        <dbReference type="Rhea" id="RHEA-COMP:9668"/>
        <dbReference type="Rhea" id="RHEA-COMP:9699"/>
        <dbReference type="ChEBI" id="CHEBI:15378"/>
        <dbReference type="ChEBI" id="CHEBI:30616"/>
        <dbReference type="ChEBI" id="CHEBI:33019"/>
        <dbReference type="ChEBI" id="CHEBI:58095"/>
        <dbReference type="ChEBI" id="CHEBI:78442"/>
        <dbReference type="ChEBI" id="CHEBI:78531"/>
        <dbReference type="ChEBI" id="CHEBI:456215"/>
        <dbReference type="EC" id="6.1.1.20"/>
    </reaction>
</comment>
<evidence type="ECO:0000256" key="6">
    <source>
        <dbReference type="ARBA" id="ARBA00022598"/>
    </source>
</evidence>
<feature type="binding site" evidence="15">
    <location>
        <position position="479"/>
    </location>
    <ligand>
        <name>Mg(2+)</name>
        <dbReference type="ChEBI" id="CHEBI:18420"/>
        <note>shared with alpha subunit</note>
    </ligand>
</feature>
<dbReference type="NCBIfam" id="NF045760">
    <property type="entry name" value="YtpR"/>
    <property type="match status" value="1"/>
</dbReference>
<dbReference type="InterPro" id="IPR002547">
    <property type="entry name" value="tRNA-bd_dom"/>
</dbReference>
<comment type="similarity">
    <text evidence="2 15">Belongs to the phenylalanyl-tRNA synthetase beta subunit family. Type 1 subfamily.</text>
</comment>
<dbReference type="PANTHER" id="PTHR10947">
    <property type="entry name" value="PHENYLALANYL-TRNA SYNTHETASE BETA CHAIN AND LEUCINE-RICH REPEAT-CONTAINING PROTEIN 47"/>
    <property type="match status" value="1"/>
</dbReference>